<keyword evidence="1" id="KW-0479">Metal-binding</keyword>
<protein>
    <submittedName>
        <fullName evidence="4">Cupin domain-containing protein</fullName>
    </submittedName>
</protein>
<accession>A0ABW5MM40</accession>
<dbReference type="InterPro" id="IPR013096">
    <property type="entry name" value="Cupin_2"/>
</dbReference>
<keyword evidence="2" id="KW-0732">Signal</keyword>
<comment type="caution">
    <text evidence="4">The sequence shown here is derived from an EMBL/GenBank/DDBJ whole genome shotgun (WGS) entry which is preliminary data.</text>
</comment>
<evidence type="ECO:0000259" key="3">
    <source>
        <dbReference type="Pfam" id="PF07883"/>
    </source>
</evidence>
<dbReference type="SUPFAM" id="SSF51182">
    <property type="entry name" value="RmlC-like cupins"/>
    <property type="match status" value="1"/>
</dbReference>
<dbReference type="Proteomes" id="UP001597461">
    <property type="component" value="Unassembled WGS sequence"/>
</dbReference>
<dbReference type="InterPro" id="IPR051610">
    <property type="entry name" value="GPI/OXD"/>
</dbReference>
<dbReference type="InterPro" id="IPR011051">
    <property type="entry name" value="RmlC_Cupin_sf"/>
</dbReference>
<dbReference type="Gene3D" id="2.60.120.10">
    <property type="entry name" value="Jelly Rolls"/>
    <property type="match status" value="1"/>
</dbReference>
<sequence>MAGYKNKSMINKALALLFFTFFISIAAKAQIPDTSKYILQNDVEVAKTEPGTHNGGGETIGFNFFANARNLKTAFRKRILKPGSSIGYHLQKEDEIYYVISGNGTMQMNGKTFAVKPGDAILTRPGSSHGIAPNAGNDLTILIVYEKK</sequence>
<organism evidence="4 5">
    <name type="scientific">Pedobacter vanadiisoli</name>
    <dbReference type="NCBI Taxonomy" id="1761975"/>
    <lineage>
        <taxon>Bacteria</taxon>
        <taxon>Pseudomonadati</taxon>
        <taxon>Bacteroidota</taxon>
        <taxon>Sphingobacteriia</taxon>
        <taxon>Sphingobacteriales</taxon>
        <taxon>Sphingobacteriaceae</taxon>
        <taxon>Pedobacter</taxon>
    </lineage>
</organism>
<feature type="domain" description="Cupin type-2" evidence="3">
    <location>
        <begin position="80"/>
        <end position="143"/>
    </location>
</feature>
<feature type="chain" id="PRO_5045812212" evidence="2">
    <location>
        <begin position="30"/>
        <end position="148"/>
    </location>
</feature>
<evidence type="ECO:0000256" key="1">
    <source>
        <dbReference type="ARBA" id="ARBA00022723"/>
    </source>
</evidence>
<reference evidence="5" key="1">
    <citation type="journal article" date="2019" name="Int. J. Syst. Evol. Microbiol.">
        <title>The Global Catalogue of Microorganisms (GCM) 10K type strain sequencing project: providing services to taxonomists for standard genome sequencing and annotation.</title>
        <authorList>
            <consortium name="The Broad Institute Genomics Platform"/>
            <consortium name="The Broad Institute Genome Sequencing Center for Infectious Disease"/>
            <person name="Wu L."/>
            <person name="Ma J."/>
        </authorList>
    </citation>
    <scope>NUCLEOTIDE SEQUENCE [LARGE SCALE GENOMIC DNA]</scope>
    <source>
        <strain evidence="5">KCTC 42866</strain>
    </source>
</reference>
<proteinExistence type="predicted"/>
<dbReference type="RefSeq" id="WP_379081342.1">
    <property type="nucleotide sequence ID" value="NZ_JBHULL010000032.1"/>
</dbReference>
<dbReference type="PANTHER" id="PTHR35848">
    <property type="entry name" value="OXALATE-BINDING PROTEIN"/>
    <property type="match status" value="1"/>
</dbReference>
<name>A0ABW5MM40_9SPHI</name>
<feature type="signal peptide" evidence="2">
    <location>
        <begin position="1"/>
        <end position="29"/>
    </location>
</feature>
<gene>
    <name evidence="4" type="ORF">ACFSR6_17845</name>
</gene>
<dbReference type="Pfam" id="PF07883">
    <property type="entry name" value="Cupin_2"/>
    <property type="match status" value="1"/>
</dbReference>
<dbReference type="PANTHER" id="PTHR35848:SF6">
    <property type="entry name" value="CUPIN TYPE-2 DOMAIN-CONTAINING PROTEIN"/>
    <property type="match status" value="1"/>
</dbReference>
<evidence type="ECO:0000313" key="5">
    <source>
        <dbReference type="Proteomes" id="UP001597461"/>
    </source>
</evidence>
<keyword evidence="5" id="KW-1185">Reference proteome</keyword>
<dbReference type="InterPro" id="IPR014710">
    <property type="entry name" value="RmlC-like_jellyroll"/>
</dbReference>
<evidence type="ECO:0000256" key="2">
    <source>
        <dbReference type="SAM" id="SignalP"/>
    </source>
</evidence>
<evidence type="ECO:0000313" key="4">
    <source>
        <dbReference type="EMBL" id="MFD2584367.1"/>
    </source>
</evidence>
<dbReference type="EMBL" id="JBHULL010000032">
    <property type="protein sequence ID" value="MFD2584367.1"/>
    <property type="molecule type" value="Genomic_DNA"/>
</dbReference>